<evidence type="ECO:0000256" key="1">
    <source>
        <dbReference type="SAM" id="Phobius"/>
    </source>
</evidence>
<evidence type="ECO:0000313" key="2">
    <source>
        <dbReference type="EMBL" id="OEG69666.1"/>
    </source>
</evidence>
<reference evidence="2 4" key="1">
    <citation type="submission" date="2015-11" db="EMBL/GenBank/DDBJ databases">
        <title>Evidence for parallel genomic evolution in an endosymbiosis of termite gut flagellates.</title>
        <authorList>
            <person name="Zheng H."/>
        </authorList>
    </citation>
    <scope>NUCLEOTIDE SEQUENCE [LARGE SCALE GENOMIC DNA]</scope>
    <source>
        <strain evidence="2 4">CET450</strain>
    </source>
</reference>
<evidence type="ECO:0000313" key="3">
    <source>
        <dbReference type="EMBL" id="OEG69794.1"/>
    </source>
</evidence>
<keyword evidence="1" id="KW-0812">Transmembrane</keyword>
<keyword evidence="1" id="KW-0472">Membrane</keyword>
<proteinExistence type="predicted"/>
<dbReference type="Proteomes" id="UP000095237">
    <property type="component" value="Unassembled WGS sequence"/>
</dbReference>
<dbReference type="EMBL" id="LNVX01000560">
    <property type="protein sequence ID" value="OEG69794.1"/>
    <property type="molecule type" value="Genomic_DNA"/>
</dbReference>
<comment type="caution">
    <text evidence="2">The sequence shown here is derived from an EMBL/GenBank/DDBJ whole genome shotgun (WGS) entry which is preliminary data.</text>
</comment>
<name>A0A1E5IGP7_ENDTX</name>
<feature type="transmembrane region" description="Helical" evidence="1">
    <location>
        <begin position="58"/>
        <end position="78"/>
    </location>
</feature>
<keyword evidence="1" id="KW-1133">Transmembrane helix</keyword>
<organism evidence="2 4">
    <name type="scientific">Endomicrobium trichonymphae</name>
    <dbReference type="NCBI Taxonomy" id="1408204"/>
    <lineage>
        <taxon>Bacteria</taxon>
        <taxon>Pseudomonadati</taxon>
        <taxon>Elusimicrobiota</taxon>
        <taxon>Endomicrobiia</taxon>
        <taxon>Endomicrobiales</taxon>
        <taxon>Endomicrobiaceae</taxon>
        <taxon>Candidatus Endomicrobiellum</taxon>
    </lineage>
</organism>
<keyword evidence="4" id="KW-1185">Reference proteome</keyword>
<sequence>MTPIFLSFLIIFMGCRKAPVLKMETLIQSAKTIVAIAGYALPVKNAKHKFKIKTSFHFHFRLSVVAVTIIAALLYCCYF</sequence>
<gene>
    <name evidence="3" type="ORF">ATZ36_07465</name>
    <name evidence="2" type="ORF">ATZ36_08195</name>
</gene>
<dbReference type="EMBL" id="LNVX01000609">
    <property type="protein sequence ID" value="OEG69666.1"/>
    <property type="molecule type" value="Genomic_DNA"/>
</dbReference>
<dbReference type="AlphaFoldDB" id="A0A1E5IGP7"/>
<evidence type="ECO:0000313" key="4">
    <source>
        <dbReference type="Proteomes" id="UP000095237"/>
    </source>
</evidence>
<accession>A0A1E5IGP7</accession>
<protein>
    <submittedName>
        <fullName evidence="2">Uncharacterized protein</fullName>
    </submittedName>
</protein>